<protein>
    <submittedName>
        <fullName evidence="9">Uncharacterized protein YgbK (DUF1537 family)</fullName>
    </submittedName>
</protein>
<name>A0A2T0U3S1_9SPHI</name>
<comment type="similarity">
    <text evidence="1">Belongs to the four-carbon acid sugar kinase family.</text>
</comment>
<dbReference type="SUPFAM" id="SSF142764">
    <property type="entry name" value="YgbK-like"/>
    <property type="match status" value="1"/>
</dbReference>
<evidence type="ECO:0000259" key="8">
    <source>
        <dbReference type="Pfam" id="PF17042"/>
    </source>
</evidence>
<keyword evidence="5" id="KW-0067">ATP-binding</keyword>
<evidence type="ECO:0000256" key="1">
    <source>
        <dbReference type="ARBA" id="ARBA00005715"/>
    </source>
</evidence>
<feature type="domain" description="Four-carbon acid sugar kinase nucleotide binding" evidence="8">
    <location>
        <begin position="280"/>
        <end position="453"/>
    </location>
</feature>
<dbReference type="RefSeq" id="WP_106292991.1">
    <property type="nucleotide sequence ID" value="NZ_PVTH01000005.1"/>
</dbReference>
<dbReference type="Proteomes" id="UP000238034">
    <property type="component" value="Unassembled WGS sequence"/>
</dbReference>
<reference evidence="9 10" key="1">
    <citation type="submission" date="2018-03" db="EMBL/GenBank/DDBJ databases">
        <title>Genomic Encyclopedia of Type Strains, Phase III (KMG-III): the genomes of soil and plant-associated and newly described type strains.</title>
        <authorList>
            <person name="Whitman W."/>
        </authorList>
    </citation>
    <scope>NUCLEOTIDE SEQUENCE [LARGE SCALE GENOMIC DNA]</scope>
    <source>
        <strain evidence="9 10">CGMCC 1.9313</strain>
    </source>
</reference>
<evidence type="ECO:0000256" key="2">
    <source>
        <dbReference type="ARBA" id="ARBA00022679"/>
    </source>
</evidence>
<keyword evidence="6" id="KW-0119">Carbohydrate metabolism</keyword>
<dbReference type="EMBL" id="PVTH01000005">
    <property type="protein sequence ID" value="PRY52562.1"/>
    <property type="molecule type" value="Genomic_DNA"/>
</dbReference>
<keyword evidence="2" id="KW-0808">Transferase</keyword>
<dbReference type="Gene3D" id="3.40.980.20">
    <property type="entry name" value="Four-carbon acid sugar kinase, nucleotide binding domain"/>
    <property type="match status" value="1"/>
</dbReference>
<evidence type="ECO:0000256" key="3">
    <source>
        <dbReference type="ARBA" id="ARBA00022741"/>
    </source>
</evidence>
<dbReference type="InterPro" id="IPR037051">
    <property type="entry name" value="4-carb_acid_sugar_kinase_N_sf"/>
</dbReference>
<evidence type="ECO:0000256" key="6">
    <source>
        <dbReference type="ARBA" id="ARBA00023277"/>
    </source>
</evidence>
<sequence>MIDSENSLLIAFYGDDFTGSTDALESLSLAGIQTVLFIDPPTKSQLAKYDGLQAIGVAGMTRSMRPEQMEETLRKAYSELLELNPRHVHYKVCSTFDSSPFIGSIGKALETGARIFESTFVPVLVAAPTLGRYCVFGNLFARMGIGSDGTIHRLDRHPSMINHPTTPSEESDLRLHLQKQTDKAIALVDILQIERPAEETELLVERLVENGAEIVFFDAIYDSQIERIGGILDAQATKKTPLFSVGSSGVGSALASFWKEKGLTTARKAQALRPSDSPILVISGSCSPVTGGQIKAALAAGFAEIPVDPEVFESSEKYTSQKQDYVNMGRKYLNEGKNILIHTSCGTGDERLRRARKAFEIGGYKQSDSAYLYGTLLGQIVRELTAAANVKRIIIAGGDTSSYAARAMGIESVEMISAFAPGAPLCRARAPGSPLDGLELNFKGGQVGKPDYFIKASTGEQK</sequence>
<dbReference type="InterPro" id="IPR042213">
    <property type="entry name" value="NBD_C_sf"/>
</dbReference>
<dbReference type="InterPro" id="IPR010737">
    <property type="entry name" value="4-carb_acid_sugar_kinase_N"/>
</dbReference>
<dbReference type="AlphaFoldDB" id="A0A2T0U3S1"/>
<dbReference type="InterPro" id="IPR031475">
    <property type="entry name" value="NBD_C"/>
</dbReference>
<keyword evidence="4" id="KW-0418">Kinase</keyword>
<comment type="caution">
    <text evidence="9">The sequence shown here is derived from an EMBL/GenBank/DDBJ whole genome shotgun (WGS) entry which is preliminary data.</text>
</comment>
<evidence type="ECO:0000256" key="5">
    <source>
        <dbReference type="ARBA" id="ARBA00022840"/>
    </source>
</evidence>
<proteinExistence type="inferred from homology"/>
<dbReference type="Gene3D" id="3.40.50.10840">
    <property type="entry name" value="Putative sugar-binding, N-terminal domain"/>
    <property type="match status" value="1"/>
</dbReference>
<keyword evidence="10" id="KW-1185">Reference proteome</keyword>
<dbReference type="GO" id="GO:0016301">
    <property type="term" value="F:kinase activity"/>
    <property type="evidence" value="ECO:0007669"/>
    <property type="project" value="UniProtKB-KW"/>
</dbReference>
<evidence type="ECO:0000259" key="7">
    <source>
        <dbReference type="Pfam" id="PF07005"/>
    </source>
</evidence>
<dbReference type="OrthoDB" id="9778478at2"/>
<evidence type="ECO:0000313" key="10">
    <source>
        <dbReference type="Proteomes" id="UP000238034"/>
    </source>
</evidence>
<accession>A0A2T0U3S1</accession>
<feature type="domain" description="Four-carbon acid sugar kinase N-terminal" evidence="7">
    <location>
        <begin position="10"/>
        <end position="254"/>
    </location>
</feature>
<dbReference type="Pfam" id="PF17042">
    <property type="entry name" value="NBD_C"/>
    <property type="match status" value="1"/>
</dbReference>
<dbReference type="Pfam" id="PF07005">
    <property type="entry name" value="SBD_N"/>
    <property type="match status" value="1"/>
</dbReference>
<gene>
    <name evidence="9" type="ORF">B0I27_10528</name>
</gene>
<dbReference type="GO" id="GO:0005524">
    <property type="term" value="F:ATP binding"/>
    <property type="evidence" value="ECO:0007669"/>
    <property type="project" value="UniProtKB-KW"/>
</dbReference>
<organism evidence="9 10">
    <name type="scientific">Arcticibacter pallidicorallinus</name>
    <dbReference type="NCBI Taxonomy" id="1259464"/>
    <lineage>
        <taxon>Bacteria</taxon>
        <taxon>Pseudomonadati</taxon>
        <taxon>Bacteroidota</taxon>
        <taxon>Sphingobacteriia</taxon>
        <taxon>Sphingobacteriales</taxon>
        <taxon>Sphingobacteriaceae</taxon>
        <taxon>Arcticibacter</taxon>
    </lineage>
</organism>
<keyword evidence="3" id="KW-0547">Nucleotide-binding</keyword>
<evidence type="ECO:0000256" key="4">
    <source>
        <dbReference type="ARBA" id="ARBA00022777"/>
    </source>
</evidence>
<evidence type="ECO:0000313" key="9">
    <source>
        <dbReference type="EMBL" id="PRY52562.1"/>
    </source>
</evidence>